<comment type="subcellular location">
    <subcellularLocation>
        <location evidence="2 10">Endoplasmic reticulum membrane</location>
        <topology evidence="2 10">Single-pass type I membrane protein</topology>
    </subcellularLocation>
</comment>
<dbReference type="PANTHER" id="PTHR21049">
    <property type="entry name" value="RIBOPHORIN I"/>
    <property type="match status" value="1"/>
</dbReference>
<dbReference type="OMA" id="THYTLGY"/>
<dbReference type="UniPathway" id="UPA00378"/>
<feature type="chain" id="PRO_5005112245" description="Dolichyl-diphosphooligosaccharide--protein glycosyltransferase subunit 1" evidence="10">
    <location>
        <begin position="24"/>
        <end position="515"/>
    </location>
</feature>
<dbReference type="Proteomes" id="UP000000561">
    <property type="component" value="Chromosome 16"/>
</dbReference>
<comment type="similarity">
    <text evidence="4 10">Belongs to the OST1 family.</text>
</comment>
<evidence type="ECO:0000256" key="9">
    <source>
        <dbReference type="ARBA" id="ARBA00023136"/>
    </source>
</evidence>
<dbReference type="KEGG" id="uma:UMAG_05769"/>
<dbReference type="GeneID" id="23565564"/>
<dbReference type="VEuPathDB" id="FungiDB:UMAG_05769"/>
<dbReference type="InParanoid" id="A0A0D1BYW9"/>
<comment type="function">
    <text evidence="1 10">Subunit of the oligosaccharyl transferase (OST) complex that catalyzes the initial transfer of a defined glycan (Glc(3)Man(9)GlcNAc(2) in eukaryotes) from the lipid carrier dolichol-pyrophosphate to an asparagine residue within an Asn-X-Ser/Thr consensus motif in nascent polypeptide chains, the first step in protein N-glycosylation. N-glycosylation occurs cotranslationally and the complex associates with the Sec61 complex at the channel-forming translocon complex that mediates protein translocation across the endoplasmic reticulum (ER). All subunits are required for a maximal enzyme activity.</text>
</comment>
<dbReference type="GO" id="GO:0008250">
    <property type="term" value="C:oligosaccharyltransferase complex"/>
    <property type="evidence" value="ECO:0000318"/>
    <property type="project" value="GO_Central"/>
</dbReference>
<dbReference type="EMBL" id="CM003155">
    <property type="protein sequence ID" value="KIS66987.1"/>
    <property type="molecule type" value="Genomic_DNA"/>
</dbReference>
<dbReference type="PANTHER" id="PTHR21049:SF0">
    <property type="entry name" value="DOLICHYL-DIPHOSPHOOLIGOSACCHARIDE--PROTEIN GLYCOSYLTRANSFERASE SUBUNIT 1"/>
    <property type="match status" value="1"/>
</dbReference>
<dbReference type="AlphaFoldDB" id="A0A0D1BYW9"/>
<evidence type="ECO:0000256" key="5">
    <source>
        <dbReference type="ARBA" id="ARBA00022692"/>
    </source>
</evidence>
<keyword evidence="5 10" id="KW-0812">Transmembrane</keyword>
<organism evidence="11 12">
    <name type="scientific">Mycosarcoma maydis</name>
    <name type="common">Corn smut fungus</name>
    <name type="synonym">Ustilago maydis</name>
    <dbReference type="NCBI Taxonomy" id="5270"/>
    <lineage>
        <taxon>Eukaryota</taxon>
        <taxon>Fungi</taxon>
        <taxon>Dikarya</taxon>
        <taxon>Basidiomycota</taxon>
        <taxon>Ustilaginomycotina</taxon>
        <taxon>Ustilaginomycetes</taxon>
        <taxon>Ustilaginales</taxon>
        <taxon>Ustilaginaceae</taxon>
        <taxon>Mycosarcoma</taxon>
    </lineage>
</organism>
<evidence type="ECO:0000313" key="11">
    <source>
        <dbReference type="EMBL" id="KIS66987.1"/>
    </source>
</evidence>
<keyword evidence="7 10" id="KW-0256">Endoplasmic reticulum</keyword>
<dbReference type="RefSeq" id="XP_011391502.1">
    <property type="nucleotide sequence ID" value="XM_011393200.1"/>
</dbReference>
<comment type="subunit">
    <text evidence="10">Component of the oligosaccharyltransferase (OST) complex.</text>
</comment>
<dbReference type="Pfam" id="PF04597">
    <property type="entry name" value="Ribophorin_I"/>
    <property type="match status" value="1"/>
</dbReference>
<evidence type="ECO:0000256" key="7">
    <source>
        <dbReference type="ARBA" id="ARBA00022824"/>
    </source>
</evidence>
<evidence type="ECO:0000256" key="8">
    <source>
        <dbReference type="ARBA" id="ARBA00022989"/>
    </source>
</evidence>
<keyword evidence="6 10" id="KW-0732">Signal</keyword>
<evidence type="ECO:0000256" key="2">
    <source>
        <dbReference type="ARBA" id="ARBA00004115"/>
    </source>
</evidence>
<dbReference type="PROSITE" id="PS51257">
    <property type="entry name" value="PROKAR_LIPOPROTEIN"/>
    <property type="match status" value="1"/>
</dbReference>
<keyword evidence="8 10" id="KW-1133">Transmembrane helix</keyword>
<protein>
    <recommendedName>
        <fullName evidence="10">Dolichyl-diphosphooligosaccharide--protein glycosyltransferase subunit 1</fullName>
    </recommendedName>
</protein>
<sequence>MRSTTLLVLLFTLLAACLPLVYAAALPNPDEWTNTNYFKQIDLAGSTSYTLTTLNVKPKSSNSTAASGTSASTLPYHFLLSAHEAQHLSWSRLTVKPALDSELASTSELKGGARPVISLQRLGEVDGDAYKSVLFEAQIPTTVLGADGATLSLETALNHITLPLPSTVKQTDPQLFLWSGDAAVRSPYTTENARIKVKAASPNILSFTPSDATKSGSIVTYGPFENVAAFVANTATDQGTVHFQADTPRATIVSLDRTAEISHWGDALSITDRILLRNSGPTLKGHFSRIEHQMASFYKRGAGSALSSLSFTLPAGVKDAWFIDQIGNVSTSRFRASKPNAELVTLSTGVPTSQAVASKMSLLELQPRFPLLGGWNYTFSIGYTLALSTGWTKRIAGTHEYVTAVPLFTPLKDVAADCVSTTIVLPERSTRISIQLPFDMDTVDHSITKTYLDTIGRPALKVHKQNCSPHHAQLVYVKYTLSHTANMSKVAAVAAVTALLFLATAVLQRVQTNIG</sequence>
<reference evidence="11 12" key="1">
    <citation type="journal article" date="2006" name="Nature">
        <title>Insights from the genome of the biotrophic fungal plant pathogen Ustilago maydis.</title>
        <authorList>
            <person name="Kamper J."/>
            <person name="Kahmann R."/>
            <person name="Bolker M."/>
            <person name="Ma L.J."/>
            <person name="Brefort T."/>
            <person name="Saville B.J."/>
            <person name="Banuett F."/>
            <person name="Kronstad J.W."/>
            <person name="Gold S.E."/>
            <person name="Muller O."/>
            <person name="Perlin M.H."/>
            <person name="Wosten H.A."/>
            <person name="de Vries R."/>
            <person name="Ruiz-Herrera J."/>
            <person name="Reynaga-Pena C.G."/>
            <person name="Snetselaar K."/>
            <person name="McCann M."/>
            <person name="Perez-Martin J."/>
            <person name="Feldbrugge M."/>
            <person name="Basse C.W."/>
            <person name="Steinberg G."/>
            <person name="Ibeas J.I."/>
            <person name="Holloman W."/>
            <person name="Guzman P."/>
            <person name="Farman M."/>
            <person name="Stajich J.E."/>
            <person name="Sentandreu R."/>
            <person name="Gonzalez-Prieto J.M."/>
            <person name="Kennell J.C."/>
            <person name="Molina L."/>
            <person name="Schirawski J."/>
            <person name="Mendoza-Mendoza A."/>
            <person name="Greilinger D."/>
            <person name="Munch K."/>
            <person name="Rossel N."/>
            <person name="Scherer M."/>
            <person name="Vranes M."/>
            <person name="Ladendorf O."/>
            <person name="Vincon V."/>
            <person name="Fuchs U."/>
            <person name="Sandrock B."/>
            <person name="Meng S."/>
            <person name="Ho E.C."/>
            <person name="Cahill M.J."/>
            <person name="Boyce K.J."/>
            <person name="Klose J."/>
            <person name="Klosterman S.J."/>
            <person name="Deelstra H.J."/>
            <person name="Ortiz-Castellanos L."/>
            <person name="Li W."/>
            <person name="Sanchez-Alonso P."/>
            <person name="Schreier P.H."/>
            <person name="Hauser-Hahn I."/>
            <person name="Vaupel M."/>
            <person name="Koopmann E."/>
            <person name="Friedrich G."/>
            <person name="Voss H."/>
            <person name="Schluter T."/>
            <person name="Margolis J."/>
            <person name="Platt D."/>
            <person name="Swimmer C."/>
            <person name="Gnirke A."/>
            <person name="Chen F."/>
            <person name="Vysotskaia V."/>
            <person name="Mannhaupt G."/>
            <person name="Guldener U."/>
            <person name="Munsterkotter M."/>
            <person name="Haase D."/>
            <person name="Oesterheld M."/>
            <person name="Mewes H.W."/>
            <person name="Mauceli E.W."/>
            <person name="DeCaprio D."/>
            <person name="Wade C.M."/>
            <person name="Butler J."/>
            <person name="Young S."/>
            <person name="Jaffe D.B."/>
            <person name="Calvo S."/>
            <person name="Nusbaum C."/>
            <person name="Galagan J."/>
            <person name="Birren B.W."/>
        </authorList>
    </citation>
    <scope>NUCLEOTIDE SEQUENCE [LARGE SCALE GENOMIC DNA]</scope>
    <source>
        <strain evidence="12">DSM 14603 / FGSC 9021 / UM521</strain>
    </source>
</reference>
<evidence type="ECO:0000313" key="12">
    <source>
        <dbReference type="Proteomes" id="UP000000561"/>
    </source>
</evidence>
<evidence type="ECO:0000256" key="6">
    <source>
        <dbReference type="ARBA" id="ARBA00022729"/>
    </source>
</evidence>
<dbReference type="eggNOG" id="KOG2291">
    <property type="taxonomic scope" value="Eukaryota"/>
</dbReference>
<keyword evidence="9 10" id="KW-0472">Membrane</keyword>
<dbReference type="STRING" id="237631.A0A0D1BYW9"/>
<evidence type="ECO:0000256" key="10">
    <source>
        <dbReference type="RuleBase" id="RU361143"/>
    </source>
</evidence>
<keyword evidence="12" id="KW-1185">Reference proteome</keyword>
<evidence type="ECO:0000256" key="1">
    <source>
        <dbReference type="ARBA" id="ARBA00002791"/>
    </source>
</evidence>
<name>A0A0D1BYW9_MYCMD</name>
<evidence type="ECO:0000256" key="3">
    <source>
        <dbReference type="ARBA" id="ARBA00004922"/>
    </source>
</evidence>
<dbReference type="InterPro" id="IPR007676">
    <property type="entry name" value="Ribophorin_I"/>
</dbReference>
<comment type="pathway">
    <text evidence="3 10">Protein modification; protein glycosylation.</text>
</comment>
<accession>A0A0D1BYW9</accession>
<evidence type="ECO:0000256" key="4">
    <source>
        <dbReference type="ARBA" id="ARBA00008905"/>
    </source>
</evidence>
<proteinExistence type="inferred from homology"/>
<feature type="transmembrane region" description="Helical" evidence="10">
    <location>
        <begin position="490"/>
        <end position="507"/>
    </location>
</feature>
<dbReference type="OrthoDB" id="310030at2759"/>
<dbReference type="GO" id="GO:0018279">
    <property type="term" value="P:protein N-linked glycosylation via asparagine"/>
    <property type="evidence" value="ECO:0000318"/>
    <property type="project" value="GO_Central"/>
</dbReference>
<gene>
    <name evidence="11" type="ORF">UMAG_05769</name>
</gene>
<feature type="signal peptide" evidence="10">
    <location>
        <begin position="1"/>
        <end position="23"/>
    </location>
</feature>
<dbReference type="FunCoup" id="A0A0D1BYW9">
    <property type="interactions" value="568"/>
</dbReference>